<dbReference type="PANTHER" id="PTHR20908">
    <property type="entry name" value="LD15586P"/>
    <property type="match status" value="1"/>
</dbReference>
<reference evidence="1 2" key="1">
    <citation type="submission" date="2024-02" db="EMBL/GenBank/DDBJ databases">
        <title>Chromosome-scale genome assembly of the rough periwinkle Littorina saxatilis.</title>
        <authorList>
            <person name="De Jode A."/>
            <person name="Faria R."/>
            <person name="Formenti G."/>
            <person name="Sims Y."/>
            <person name="Smith T.P."/>
            <person name="Tracey A."/>
            <person name="Wood J.M.D."/>
            <person name="Zagrodzka Z.B."/>
            <person name="Johannesson K."/>
            <person name="Butlin R.K."/>
            <person name="Leder E.H."/>
        </authorList>
    </citation>
    <scope>NUCLEOTIDE SEQUENCE [LARGE SCALE GENOMIC DNA]</scope>
    <source>
        <strain evidence="1">Snail1</strain>
        <tissue evidence="1">Muscle</tissue>
    </source>
</reference>
<name>A0AAN9B2W9_9CAEN</name>
<dbReference type="InterPro" id="IPR008547">
    <property type="entry name" value="DUF829_TMEM53"/>
</dbReference>
<keyword evidence="2" id="KW-1185">Reference proteome</keyword>
<dbReference type="EMBL" id="JBAMIC010000012">
    <property type="protein sequence ID" value="KAK7098220.1"/>
    <property type="molecule type" value="Genomic_DNA"/>
</dbReference>
<dbReference type="Gene3D" id="3.40.50.1820">
    <property type="entry name" value="alpha/beta hydrolase"/>
    <property type="match status" value="1"/>
</dbReference>
<accession>A0AAN9B2W9</accession>
<dbReference type="Pfam" id="PF05705">
    <property type="entry name" value="DUF829"/>
    <property type="match status" value="1"/>
</dbReference>
<protein>
    <submittedName>
        <fullName evidence="1">Uncharacterized protein</fullName>
    </submittedName>
</protein>
<dbReference type="Proteomes" id="UP001374579">
    <property type="component" value="Unassembled WGS sequence"/>
</dbReference>
<dbReference type="AlphaFoldDB" id="A0AAN9B2W9"/>
<dbReference type="InterPro" id="IPR029058">
    <property type="entry name" value="AB_hydrolase_fold"/>
</dbReference>
<dbReference type="PANTHER" id="PTHR20908:SF1">
    <property type="entry name" value="LD15586P"/>
    <property type="match status" value="1"/>
</dbReference>
<dbReference type="SUPFAM" id="SSF53474">
    <property type="entry name" value="alpha/beta-Hydrolases"/>
    <property type="match status" value="1"/>
</dbReference>
<evidence type="ECO:0000313" key="1">
    <source>
        <dbReference type="EMBL" id="KAK7098220.1"/>
    </source>
</evidence>
<gene>
    <name evidence="1" type="ORF">V1264_002564</name>
</gene>
<organism evidence="1 2">
    <name type="scientific">Littorina saxatilis</name>
    <dbReference type="NCBI Taxonomy" id="31220"/>
    <lineage>
        <taxon>Eukaryota</taxon>
        <taxon>Metazoa</taxon>
        <taxon>Spiralia</taxon>
        <taxon>Lophotrochozoa</taxon>
        <taxon>Mollusca</taxon>
        <taxon>Gastropoda</taxon>
        <taxon>Caenogastropoda</taxon>
        <taxon>Littorinimorpha</taxon>
        <taxon>Littorinoidea</taxon>
        <taxon>Littorinidae</taxon>
        <taxon>Littorina</taxon>
    </lineage>
</organism>
<sequence>MAASLVLICRRGRDTAMSVCAKHSSILSSAARWLSGGRSSPSVIKRNVEGFELTSIDTSCGQQPRPVVVLIGWLNAKRKHLRKYQEVYWDRGFDVLTMDVTPVHIVRPRAGIKYTHRLLKALQENDELSSRQVVVHGFSIGAFIYTQLQLLLHQQREAPRRHQPLRRVLQQDDDFEADLGERIAGLVMDSPAYMDHMCHGIANSLTHNPAARKLISRSLLLYLAAFPRSVTHHYQESHRMFHHNTVPTLILYSPADLISSADTSERYVKEWRAKGYPVSTCKFQDSTHVGHYRDNPEKYVAALHSFLDTLELAQQKAAVEIPQAAAAAAEV</sequence>
<dbReference type="GO" id="GO:0017171">
    <property type="term" value="F:serine hydrolase activity"/>
    <property type="evidence" value="ECO:0007669"/>
    <property type="project" value="TreeGrafter"/>
</dbReference>
<evidence type="ECO:0000313" key="2">
    <source>
        <dbReference type="Proteomes" id="UP001374579"/>
    </source>
</evidence>
<comment type="caution">
    <text evidence="1">The sequence shown here is derived from an EMBL/GenBank/DDBJ whole genome shotgun (WGS) entry which is preliminary data.</text>
</comment>
<proteinExistence type="predicted"/>